<sequence>MSARLWLRRPVMAIPSPDSRKPEVGAPCAATRRRSPLVIRLWAWAKKRASGCATRHLISRTSRGTPAALQRPPSPLAWALKGPTEGERRQPP</sequence>
<dbReference type="GeneID" id="7331419"/>
<evidence type="ECO:0000256" key="1">
    <source>
        <dbReference type="SAM" id="MobiDB-lite"/>
    </source>
</evidence>
<protein>
    <submittedName>
        <fullName evidence="2">Uncharacterized protein</fullName>
    </submittedName>
</protein>
<organism evidence="2 3">
    <name type="scientific">Caulobacter vibrioides (strain NA1000 / CB15N)</name>
    <name type="common">Caulobacter crescentus</name>
    <dbReference type="NCBI Taxonomy" id="565050"/>
    <lineage>
        <taxon>Bacteria</taxon>
        <taxon>Pseudomonadati</taxon>
        <taxon>Pseudomonadota</taxon>
        <taxon>Alphaproteobacteria</taxon>
        <taxon>Caulobacterales</taxon>
        <taxon>Caulobacteraceae</taxon>
        <taxon>Caulobacter</taxon>
    </lineage>
</organism>
<dbReference type="Proteomes" id="UP000001364">
    <property type="component" value="Chromosome"/>
</dbReference>
<dbReference type="AlphaFoldDB" id="A0A0H3IFM0"/>
<dbReference type="KEGG" id="ccs:CCNA_03895"/>
<dbReference type="RefSeq" id="WP_024265740.1">
    <property type="nucleotide sequence ID" value="NC_011916.1"/>
</dbReference>
<gene>
    <name evidence="2" type="ordered locus">CCNA_03895</name>
</gene>
<evidence type="ECO:0000313" key="2">
    <source>
        <dbReference type="EMBL" id="AGJ94610.1"/>
    </source>
</evidence>
<dbReference type="HOGENOM" id="CLU_2407873_0_0_5"/>
<feature type="region of interest" description="Disordered" evidence="1">
    <location>
        <begin position="60"/>
        <end position="92"/>
    </location>
</feature>
<proteinExistence type="predicted"/>
<reference evidence="2 3" key="1">
    <citation type="journal article" date="2010" name="J. Bacteriol.">
        <title>The genetic basis of laboratory adaptation in Caulobacter crescentus.</title>
        <authorList>
            <person name="Marks M.E."/>
            <person name="Castro-Rojas C.M."/>
            <person name="Teiling C."/>
            <person name="Du L."/>
            <person name="Kapatral V."/>
            <person name="Walunas T.L."/>
            <person name="Crosson S."/>
        </authorList>
    </citation>
    <scope>NUCLEOTIDE SEQUENCE [LARGE SCALE GENOMIC DNA]</scope>
    <source>
        <strain evidence="3">NA1000 / CB15N</strain>
    </source>
</reference>
<keyword evidence="3" id="KW-1185">Reference proteome</keyword>
<dbReference type="EMBL" id="CP001340">
    <property type="protein sequence ID" value="AGJ94610.1"/>
    <property type="molecule type" value="Genomic_DNA"/>
</dbReference>
<accession>A0A0H3IFM0</accession>
<name>A0A0H3IFM0_CAUVN</name>
<evidence type="ECO:0000313" key="3">
    <source>
        <dbReference type="Proteomes" id="UP000001364"/>
    </source>
</evidence>
<dbReference type="RefSeq" id="YP_008877611.1">
    <property type="nucleotide sequence ID" value="NC_011916.1"/>
</dbReference>